<dbReference type="SUPFAM" id="SSF55120">
    <property type="entry name" value="Pseudouridine synthase"/>
    <property type="match status" value="1"/>
</dbReference>
<comment type="catalytic activity">
    <reaction evidence="1">
        <text>uridine(55) in tRNA = pseudouridine(55) in tRNA</text>
        <dbReference type="Rhea" id="RHEA:42532"/>
        <dbReference type="Rhea" id="RHEA-COMP:10101"/>
        <dbReference type="Rhea" id="RHEA-COMP:10102"/>
        <dbReference type="ChEBI" id="CHEBI:65314"/>
        <dbReference type="ChEBI" id="CHEBI:65315"/>
        <dbReference type="EC" id="5.4.99.25"/>
    </reaction>
</comment>
<dbReference type="Pfam" id="PF01509">
    <property type="entry name" value="TruB_N"/>
    <property type="match status" value="1"/>
</dbReference>
<evidence type="ECO:0000256" key="4">
    <source>
        <dbReference type="ARBA" id="ARBA00022694"/>
    </source>
</evidence>
<keyword evidence="5" id="KW-0413">Isomerase</keyword>
<dbReference type="InterPro" id="IPR014780">
    <property type="entry name" value="tRNA_psdUridine_synth_TruB"/>
</dbReference>
<feature type="domain" description="Pseudouridine synthase II N-terminal" evidence="6">
    <location>
        <begin position="29"/>
        <end position="179"/>
    </location>
</feature>
<dbReference type="PANTHER" id="PTHR13767">
    <property type="entry name" value="TRNA-PSEUDOURIDINE SYNTHASE"/>
    <property type="match status" value="1"/>
</dbReference>
<dbReference type="InterPro" id="IPR032819">
    <property type="entry name" value="TruB_C"/>
</dbReference>
<reference evidence="8 9" key="1">
    <citation type="journal article" date="2018" name="ISME J.">
        <title>A methanotrophic archaeon couples anaerobic oxidation of methane to Fe(III) reduction.</title>
        <authorList>
            <person name="Cai C."/>
            <person name="Leu A.O."/>
            <person name="Xie G.J."/>
            <person name="Guo J."/>
            <person name="Feng Y."/>
            <person name="Zhao J.X."/>
            <person name="Tyson G.W."/>
            <person name="Yuan Z."/>
            <person name="Hu S."/>
        </authorList>
    </citation>
    <scope>NUCLEOTIDE SEQUENCE [LARGE SCALE GENOMIC DNA]</scope>
    <source>
        <strain evidence="8">FeB_12</strain>
    </source>
</reference>
<comment type="similarity">
    <text evidence="2">Belongs to the pseudouridine synthase TruB family. Type 1 subfamily.</text>
</comment>
<sequence length="251" mass="27935">MDWTKKFDGVLLIDKPSGATSHDVVQRVRQLMRQREVGHTGTLDPLSTGLLVICLGKGTKISQFLTAEYKSYIADVRLGISSPTYDAEGVTAEMIEQDVPPCSDAQMQEILDDYRGLSIQRVPPYAAVRINGRHLYDMTRKGETVKLPEREVEITEIALLDYRKPLLRFRLTCSSGTYVRSIAHDIGERLGCGAFLSGLRRISVGDLTVDRAITLERLQQAVESDTVESVMLSIAEAWRFASITLTAEASR</sequence>
<gene>
    <name evidence="8" type="primary">truB</name>
    <name evidence="8" type="ORF">C3F09_01580</name>
</gene>
<dbReference type="GO" id="GO:1990481">
    <property type="term" value="P:mRNA pseudouridine synthesis"/>
    <property type="evidence" value="ECO:0007669"/>
    <property type="project" value="TreeGrafter"/>
</dbReference>
<proteinExistence type="inferred from homology"/>
<evidence type="ECO:0000256" key="3">
    <source>
        <dbReference type="ARBA" id="ARBA00012787"/>
    </source>
</evidence>
<dbReference type="InterPro" id="IPR002501">
    <property type="entry name" value="PsdUridine_synth_N"/>
</dbReference>
<dbReference type="EMBL" id="PQAP01000006">
    <property type="protein sequence ID" value="PWB75977.1"/>
    <property type="molecule type" value="Genomic_DNA"/>
</dbReference>
<feature type="non-terminal residue" evidence="8">
    <location>
        <position position="251"/>
    </location>
</feature>
<feature type="domain" description="tRNA pseudouridylate synthase B C-terminal" evidence="7">
    <location>
        <begin position="180"/>
        <end position="223"/>
    </location>
</feature>
<dbReference type="GO" id="GO:0006400">
    <property type="term" value="P:tRNA modification"/>
    <property type="evidence" value="ECO:0007669"/>
    <property type="project" value="TreeGrafter"/>
</dbReference>
<evidence type="ECO:0000259" key="6">
    <source>
        <dbReference type="Pfam" id="PF01509"/>
    </source>
</evidence>
<evidence type="ECO:0000256" key="2">
    <source>
        <dbReference type="ARBA" id="ARBA00005642"/>
    </source>
</evidence>
<evidence type="ECO:0000313" key="9">
    <source>
        <dbReference type="Proteomes" id="UP000250918"/>
    </source>
</evidence>
<dbReference type="Pfam" id="PF16198">
    <property type="entry name" value="TruB_C_2"/>
    <property type="match status" value="1"/>
</dbReference>
<dbReference type="Gene3D" id="3.30.2350.10">
    <property type="entry name" value="Pseudouridine synthase"/>
    <property type="match status" value="1"/>
</dbReference>
<keyword evidence="4" id="KW-0819">tRNA processing</keyword>
<evidence type="ECO:0000259" key="7">
    <source>
        <dbReference type="Pfam" id="PF16198"/>
    </source>
</evidence>
<dbReference type="HAMAP" id="MF_01080">
    <property type="entry name" value="TruB_bact"/>
    <property type="match status" value="1"/>
</dbReference>
<dbReference type="NCBIfam" id="TIGR00431">
    <property type="entry name" value="TruB"/>
    <property type="match status" value="1"/>
</dbReference>
<dbReference type="EC" id="5.4.99.25" evidence="3"/>
<dbReference type="Proteomes" id="UP000250918">
    <property type="component" value="Unassembled WGS sequence"/>
</dbReference>
<dbReference type="InterPro" id="IPR020103">
    <property type="entry name" value="PsdUridine_synth_cat_dom_sf"/>
</dbReference>
<accession>A0A855XD47</accession>
<evidence type="ECO:0000256" key="5">
    <source>
        <dbReference type="ARBA" id="ARBA00023235"/>
    </source>
</evidence>
<organism evidence="8 9">
    <name type="scientific">candidate division GN15 bacterium</name>
    <dbReference type="NCBI Taxonomy" id="2072418"/>
    <lineage>
        <taxon>Bacteria</taxon>
        <taxon>candidate division GN15</taxon>
    </lineage>
</organism>
<dbReference type="GO" id="GO:0160148">
    <property type="term" value="F:tRNA pseudouridine(55) synthase activity"/>
    <property type="evidence" value="ECO:0007669"/>
    <property type="project" value="UniProtKB-EC"/>
</dbReference>
<evidence type="ECO:0000256" key="1">
    <source>
        <dbReference type="ARBA" id="ARBA00000385"/>
    </source>
</evidence>
<name>A0A855XD47_9BACT</name>
<comment type="caution">
    <text evidence="8">The sequence shown here is derived from an EMBL/GenBank/DDBJ whole genome shotgun (WGS) entry which is preliminary data.</text>
</comment>
<evidence type="ECO:0000313" key="8">
    <source>
        <dbReference type="EMBL" id="PWB75977.1"/>
    </source>
</evidence>
<dbReference type="CDD" id="cd02573">
    <property type="entry name" value="PseudoU_synth_EcTruB"/>
    <property type="match status" value="1"/>
</dbReference>
<dbReference type="PANTHER" id="PTHR13767:SF2">
    <property type="entry name" value="PSEUDOURIDYLATE SYNTHASE TRUB1"/>
    <property type="match status" value="1"/>
</dbReference>
<dbReference type="AlphaFoldDB" id="A0A855XD47"/>
<dbReference type="GO" id="GO:0003723">
    <property type="term" value="F:RNA binding"/>
    <property type="evidence" value="ECO:0007669"/>
    <property type="project" value="InterPro"/>
</dbReference>
<protein>
    <recommendedName>
        <fullName evidence="3">tRNA pseudouridine(55) synthase</fullName>
        <ecNumber evidence="3">5.4.99.25</ecNumber>
    </recommendedName>
</protein>